<dbReference type="RefSeq" id="WP_164003177.1">
    <property type="nucleotide sequence ID" value="NZ_JAAIKD010000001.1"/>
</dbReference>
<evidence type="ECO:0000313" key="1">
    <source>
        <dbReference type="EMBL" id="NEV92581.1"/>
    </source>
</evidence>
<gene>
    <name evidence="1" type="ORF">G3567_00260</name>
</gene>
<organism evidence="1 2">
    <name type="scientific">Psychroflexus aurantiacus</name>
    <dbReference type="NCBI Taxonomy" id="2709310"/>
    <lineage>
        <taxon>Bacteria</taxon>
        <taxon>Pseudomonadati</taxon>
        <taxon>Bacteroidota</taxon>
        <taxon>Flavobacteriia</taxon>
        <taxon>Flavobacteriales</taxon>
        <taxon>Flavobacteriaceae</taxon>
        <taxon>Psychroflexus</taxon>
    </lineage>
</organism>
<keyword evidence="2" id="KW-1185">Reference proteome</keyword>
<dbReference type="Proteomes" id="UP000478505">
    <property type="component" value="Unassembled WGS sequence"/>
</dbReference>
<sequence length="116" mass="13920">MSIPQHLSTITAQPEKHAQIWEQLILQLNKDLALVGLTEIELHTNITPEELWKGLNPIFSELMHQKTSSFIHLLYRIDIHEHEIQRLMAHEDFLDRLIHRVVERSYQKVYWRSVYK</sequence>
<comment type="caution">
    <text evidence="1">The sequence shown here is derived from an EMBL/GenBank/DDBJ whole genome shotgun (WGS) entry which is preliminary data.</text>
</comment>
<accession>A0A6B3R3T2</accession>
<dbReference type="AlphaFoldDB" id="A0A6B3R3T2"/>
<protein>
    <submittedName>
        <fullName evidence="1">Uncharacterized protein</fullName>
    </submittedName>
</protein>
<reference evidence="1 2" key="1">
    <citation type="submission" date="2020-02" db="EMBL/GenBank/DDBJ databases">
        <title>Flavobacteriaceae Psychroflexus bacterium YR1-1, complete genome.</title>
        <authorList>
            <person name="Li Y."/>
            <person name="Wu S."/>
        </authorList>
    </citation>
    <scope>NUCLEOTIDE SEQUENCE [LARGE SCALE GENOMIC DNA]</scope>
    <source>
        <strain evidence="1 2">YR1-1</strain>
    </source>
</reference>
<name>A0A6B3R3T2_9FLAO</name>
<proteinExistence type="predicted"/>
<dbReference type="EMBL" id="JAAIKD010000001">
    <property type="protein sequence ID" value="NEV92581.1"/>
    <property type="molecule type" value="Genomic_DNA"/>
</dbReference>
<evidence type="ECO:0000313" key="2">
    <source>
        <dbReference type="Proteomes" id="UP000478505"/>
    </source>
</evidence>